<feature type="transmembrane region" description="Helical" evidence="1">
    <location>
        <begin position="239"/>
        <end position="258"/>
    </location>
</feature>
<protein>
    <recommendedName>
        <fullName evidence="2">DUF6449 domain-containing protein</fullName>
    </recommendedName>
</protein>
<proteinExistence type="predicted"/>
<feature type="transmembrane region" description="Helical" evidence="1">
    <location>
        <begin position="145"/>
        <end position="166"/>
    </location>
</feature>
<organism evidence="3 4">
    <name type="scientific">Helicovermis profundi</name>
    <dbReference type="NCBI Taxonomy" id="3065157"/>
    <lineage>
        <taxon>Bacteria</taxon>
        <taxon>Bacillati</taxon>
        <taxon>Bacillota</taxon>
        <taxon>Clostridia</taxon>
        <taxon>Helicovermis</taxon>
    </lineage>
</organism>
<evidence type="ECO:0000313" key="3">
    <source>
        <dbReference type="EMBL" id="BEP29424.1"/>
    </source>
</evidence>
<evidence type="ECO:0000259" key="2">
    <source>
        <dbReference type="Pfam" id="PF20047"/>
    </source>
</evidence>
<keyword evidence="4" id="KW-1185">Reference proteome</keyword>
<dbReference type="Proteomes" id="UP001321786">
    <property type="component" value="Chromosome"/>
</dbReference>
<sequence length="678" mass="78778">MKLKILFYNKNIILNDLKLNSWIGILYTVILFFIMPISVFFDINYNNNLNYYSITKHLLKMQNPLLIMIYIVIPVITSVFIIRYIHKKSSSSVIHSMPFTRSEAFGSHIISGITLLSAPILFNSILMNIILLFSKSISSLNYLEIWNFAIISLLINISIFTFSMLVSTITGKSSAQVVLTYIFLLVPIGIYSFTMNLISKLLFGFNYNISAETIFMKMSPLTYFISEIVSEKNLHSLEMILVLLSQIVAFIVFGFLFYKNRKSEKAEELIAFDILKSIYKYGVTYCFSISLGMYFAFLFSKYEVNLAFYMGILFGGFIGYLVAEITLTKSLVGLKKYKGFLIYSIIIIALLLIVNLDLIGFEARIPEISSISTIEVSDNNIENTRYENIEGNNKKEKKTVILSYKNQFSDLEDFHRAAIVSKNEEKNSKTRYFSNIYYVKIKYNLLNGRTIVRKYDIKNLSVLNKYYPITETKEYKRLIHPVLTKPINDITEIVISSSFTVYDKENDHFGVRITEKDKIVEFIEALRKDINSETSVETRNPSNYWGEISLMEKEKNDRSISEKDLYLTRTTYNEKFRKTYKNVNIFLNQNGYLSEIVPSSDQIISVDVYKIPKKNGTNERKKIYEISSKEKIDKILDKSTFTWGLNDDYYEIEYNMTYEANRKISAQISVEEFNKINK</sequence>
<dbReference type="EMBL" id="AP028654">
    <property type="protein sequence ID" value="BEP29424.1"/>
    <property type="molecule type" value="Genomic_DNA"/>
</dbReference>
<feature type="transmembrane region" description="Helical" evidence="1">
    <location>
        <begin position="65"/>
        <end position="85"/>
    </location>
</feature>
<feature type="transmembrane region" description="Helical" evidence="1">
    <location>
        <begin position="278"/>
        <end position="300"/>
    </location>
</feature>
<gene>
    <name evidence="3" type="ORF">HLPR_17550</name>
</gene>
<accession>A0AAU9E4A0</accession>
<dbReference type="RefSeq" id="WP_338535060.1">
    <property type="nucleotide sequence ID" value="NZ_AP028654.1"/>
</dbReference>
<keyword evidence="1" id="KW-1133">Transmembrane helix</keyword>
<name>A0AAU9E4A0_9FIRM</name>
<evidence type="ECO:0000313" key="4">
    <source>
        <dbReference type="Proteomes" id="UP001321786"/>
    </source>
</evidence>
<evidence type="ECO:0000256" key="1">
    <source>
        <dbReference type="SAM" id="Phobius"/>
    </source>
</evidence>
<keyword evidence="1" id="KW-0472">Membrane</keyword>
<dbReference type="KEGG" id="hprf:HLPR_17550"/>
<keyword evidence="1" id="KW-0812">Transmembrane</keyword>
<feature type="transmembrane region" description="Helical" evidence="1">
    <location>
        <begin position="178"/>
        <end position="198"/>
    </location>
</feature>
<feature type="transmembrane region" description="Helical" evidence="1">
    <location>
        <begin position="340"/>
        <end position="361"/>
    </location>
</feature>
<feature type="transmembrane region" description="Helical" evidence="1">
    <location>
        <begin position="21"/>
        <end position="45"/>
    </location>
</feature>
<feature type="transmembrane region" description="Helical" evidence="1">
    <location>
        <begin position="306"/>
        <end position="328"/>
    </location>
</feature>
<dbReference type="InterPro" id="IPR045611">
    <property type="entry name" value="DUF6449"/>
</dbReference>
<feature type="domain" description="DUF6449" evidence="2">
    <location>
        <begin position="443"/>
        <end position="571"/>
    </location>
</feature>
<feature type="transmembrane region" description="Helical" evidence="1">
    <location>
        <begin position="105"/>
        <end position="133"/>
    </location>
</feature>
<reference evidence="3 4" key="1">
    <citation type="submission" date="2023-08" db="EMBL/GenBank/DDBJ databases">
        <title>Helicovermis profunda gen. nov., sp. nov., a novel mesophilic, fermentative bacterium within the Bacillota from a deep-sea hydrothermal vent chimney.</title>
        <authorList>
            <person name="Miyazaki U."/>
            <person name="Mizutani D."/>
            <person name="Hashimoto Y."/>
            <person name="Tame A."/>
            <person name="Sawayama S."/>
            <person name="Miyazaki J."/>
            <person name="Takai K."/>
            <person name="Nakagawa S."/>
        </authorList>
    </citation>
    <scope>NUCLEOTIDE SEQUENCE [LARGE SCALE GENOMIC DNA]</scope>
    <source>
        <strain evidence="3 4">S502</strain>
    </source>
</reference>
<dbReference type="AlphaFoldDB" id="A0AAU9E4A0"/>
<dbReference type="Pfam" id="PF20047">
    <property type="entry name" value="DUF6449"/>
    <property type="match status" value="1"/>
</dbReference>